<dbReference type="Gene3D" id="3.90.245.10">
    <property type="entry name" value="Ribonucleoside hydrolase-like"/>
    <property type="match status" value="1"/>
</dbReference>
<dbReference type="GO" id="GO:0006152">
    <property type="term" value="P:purine nucleoside catabolic process"/>
    <property type="evidence" value="ECO:0007669"/>
    <property type="project" value="TreeGrafter"/>
</dbReference>
<evidence type="ECO:0000313" key="6">
    <source>
        <dbReference type="Proteomes" id="UP000653565"/>
    </source>
</evidence>
<proteinExistence type="inferred from homology"/>
<comment type="caution">
    <text evidence="5">The sequence shown here is derived from an EMBL/GenBank/DDBJ whole genome shotgun (WGS) entry which is preliminary data.</text>
</comment>
<organism evidence="5 6">
    <name type="scientific">Aspergillus fumigatiaffinis</name>
    <dbReference type="NCBI Taxonomy" id="340414"/>
    <lineage>
        <taxon>Eukaryota</taxon>
        <taxon>Fungi</taxon>
        <taxon>Dikarya</taxon>
        <taxon>Ascomycota</taxon>
        <taxon>Pezizomycotina</taxon>
        <taxon>Eurotiomycetes</taxon>
        <taxon>Eurotiomycetidae</taxon>
        <taxon>Eurotiales</taxon>
        <taxon>Aspergillaceae</taxon>
        <taxon>Aspergillus</taxon>
        <taxon>Aspergillus subgen. Fumigati</taxon>
    </lineage>
</organism>
<evidence type="ECO:0000259" key="4">
    <source>
        <dbReference type="Pfam" id="PF01156"/>
    </source>
</evidence>
<dbReference type="Pfam" id="PF01156">
    <property type="entry name" value="IU_nuc_hydro"/>
    <property type="match status" value="2"/>
</dbReference>
<dbReference type="EMBL" id="JAAAPX010000008">
    <property type="protein sequence ID" value="KAF4244063.1"/>
    <property type="molecule type" value="Genomic_DNA"/>
</dbReference>
<dbReference type="OrthoDB" id="432381at2759"/>
<dbReference type="Proteomes" id="UP000653565">
    <property type="component" value="Unassembled WGS sequence"/>
</dbReference>
<evidence type="ECO:0000256" key="3">
    <source>
        <dbReference type="ARBA" id="ARBA00023295"/>
    </source>
</evidence>
<name>A0A8H4MFW3_9EURO</name>
<reference evidence="5" key="2">
    <citation type="submission" date="2020-04" db="EMBL/GenBank/DDBJ databases">
        <authorList>
            <person name="Santos R.A.C."/>
            <person name="Steenwyk J.L."/>
            <person name="Rivero-Menendez O."/>
            <person name="Mead M.E."/>
            <person name="Silva L.P."/>
            <person name="Bastos R.W."/>
            <person name="Alastruey-Izquierdo A."/>
            <person name="Goldman G.H."/>
            <person name="Rokas A."/>
        </authorList>
    </citation>
    <scope>NUCLEOTIDE SEQUENCE</scope>
    <source>
        <strain evidence="5">CNM-CM6805</strain>
    </source>
</reference>
<dbReference type="InterPro" id="IPR036452">
    <property type="entry name" value="Ribo_hydro-like"/>
</dbReference>
<dbReference type="SUPFAM" id="SSF53590">
    <property type="entry name" value="Nucleoside hydrolase"/>
    <property type="match status" value="1"/>
</dbReference>
<gene>
    <name evidence="5" type="ORF">CNMCM6805_009848</name>
</gene>
<feature type="domain" description="Inosine/uridine-preferring nucleoside hydrolase" evidence="4">
    <location>
        <begin position="222"/>
        <end position="383"/>
    </location>
</feature>
<dbReference type="PANTHER" id="PTHR12304">
    <property type="entry name" value="INOSINE-URIDINE PREFERRING NUCLEOSIDE HYDROLASE"/>
    <property type="match status" value="1"/>
</dbReference>
<comment type="similarity">
    <text evidence="1">Belongs to the IUNH family.</text>
</comment>
<keyword evidence="2" id="KW-0378">Hydrolase</keyword>
<dbReference type="InterPro" id="IPR023186">
    <property type="entry name" value="IUNH"/>
</dbReference>
<reference evidence="5" key="1">
    <citation type="journal article" date="2020" name="bioRxiv">
        <title>Genomic and phenotypic heterogeneity of clinical isolates of the human pathogens Aspergillus fumigatus, Aspergillus lentulus and Aspergillus fumigatiaffinis.</title>
        <authorList>
            <person name="dos Santos R.A.C."/>
            <person name="Steenwyk J.L."/>
            <person name="Rivero-Menendez O."/>
            <person name="Mead M.E."/>
            <person name="Silva L.P."/>
            <person name="Bastos R.W."/>
            <person name="Alastruey-Izquierdo A."/>
            <person name="Goldman G.H."/>
            <person name="Rokas A."/>
        </authorList>
    </citation>
    <scope>NUCLEOTIDE SEQUENCE</scope>
    <source>
        <strain evidence="5">CNM-CM6805</strain>
    </source>
</reference>
<keyword evidence="3" id="KW-0326">Glycosidase</keyword>
<dbReference type="GO" id="GO:0005829">
    <property type="term" value="C:cytosol"/>
    <property type="evidence" value="ECO:0007669"/>
    <property type="project" value="TreeGrafter"/>
</dbReference>
<protein>
    <recommendedName>
        <fullName evidence="4">Inosine/uridine-preferring nucleoside hydrolase domain-containing protein</fullName>
    </recommendedName>
</protein>
<dbReference type="AlphaFoldDB" id="A0A8H4MFW3"/>
<evidence type="ECO:0000256" key="1">
    <source>
        <dbReference type="ARBA" id="ARBA00009176"/>
    </source>
</evidence>
<sequence length="402" mass="42930">MAPSPDSPIPLWLDCDPGPTRSETSQDAFAILLAAHHPSLHLLGITTVHGNASLENTTTNALRVLEAIGRPDVPVYAGSRKPFCRPAVHAPDIHGDSGLDGTDLLPKATRLPVTDNNPIVAMRDALMAQPKGTAWVIATGTLTNVGLLFATFPEVAAHIQGLSIMGGAIGGGFTDAPMSRLPGEHERIGNTTPWAEFNIYVRISISRVISGSLSNIVFGQQCDPEASKSIFSNPTLAPKTTMIGLDLTHQVLASRRVQNRILHGSSDPTQTPSVLRRMMHALLVFFAQTYDTVFGLSSGPPLHDPLAVAVAISNLNPTFAKKHPDQALKFNDKNGERFAVDVVTDGIHSKNVLETGQLGRTLATPMGGHGVAVPRGVDLEAFWGLILDCLTRADEWNAARKS</sequence>
<dbReference type="GO" id="GO:0008477">
    <property type="term" value="F:purine nucleosidase activity"/>
    <property type="evidence" value="ECO:0007669"/>
    <property type="project" value="TreeGrafter"/>
</dbReference>
<evidence type="ECO:0000256" key="2">
    <source>
        <dbReference type="ARBA" id="ARBA00022801"/>
    </source>
</evidence>
<keyword evidence="6" id="KW-1185">Reference proteome</keyword>
<dbReference type="InterPro" id="IPR001910">
    <property type="entry name" value="Inosine/uridine_hydrolase_dom"/>
</dbReference>
<accession>A0A8H4MFW3</accession>
<dbReference type="CDD" id="cd02651">
    <property type="entry name" value="nuc_hydro_IU_UC_XIUA"/>
    <property type="match status" value="1"/>
</dbReference>
<feature type="domain" description="Inosine/uridine-preferring nucleoside hydrolase" evidence="4">
    <location>
        <begin position="11"/>
        <end position="201"/>
    </location>
</feature>
<evidence type="ECO:0000313" key="5">
    <source>
        <dbReference type="EMBL" id="KAF4244063.1"/>
    </source>
</evidence>
<dbReference type="PANTHER" id="PTHR12304:SF4">
    <property type="entry name" value="URIDINE NUCLEOSIDASE"/>
    <property type="match status" value="1"/>
</dbReference>